<reference evidence="3 4" key="1">
    <citation type="submission" date="2012-06" db="EMBL/GenBank/DDBJ databases">
        <title>Complete genome of Terriglobus roseus DSM 18391.</title>
        <authorList>
            <consortium name="US DOE Joint Genome Institute (JGI-PGF)"/>
            <person name="Lucas S."/>
            <person name="Copeland A."/>
            <person name="Lapidus A."/>
            <person name="Glavina del Rio T."/>
            <person name="Dalin E."/>
            <person name="Tice H."/>
            <person name="Bruce D."/>
            <person name="Goodwin L."/>
            <person name="Pitluck S."/>
            <person name="Peters L."/>
            <person name="Mikhailova N."/>
            <person name="Munk A.C.C."/>
            <person name="Kyrpides N."/>
            <person name="Mavromatis K."/>
            <person name="Ivanova N."/>
            <person name="Brettin T."/>
            <person name="Detter J.C."/>
            <person name="Han C."/>
            <person name="Larimer F."/>
            <person name="Land M."/>
            <person name="Hauser L."/>
            <person name="Markowitz V."/>
            <person name="Cheng J.-F."/>
            <person name="Hugenholtz P."/>
            <person name="Woyke T."/>
            <person name="Wu D."/>
            <person name="Brambilla E."/>
            <person name="Klenk H.-P."/>
            <person name="Eisen J.A."/>
        </authorList>
    </citation>
    <scope>NUCLEOTIDE SEQUENCE [LARGE SCALE GENOMIC DNA]</scope>
    <source>
        <strain evidence="4">DSM 18391 / NRRL B-41598 / KBS 63</strain>
    </source>
</reference>
<protein>
    <submittedName>
        <fullName evidence="3">TadE-like protein</fullName>
    </submittedName>
</protein>
<sequence>MQRHSVAHLLREDCGSSVLEAALVMPALILVLIAAIDFGRAYVVGIQLASATHAAALYGSQTPTDLTGIASAVTLNAAGISGISTTATFGCECSDGSSAVASCAVGPLCTYNVLNYVDVVATTTYRPLLRYPGIPATIAMRSEARIRSAQ</sequence>
<dbReference type="EMBL" id="CP003379">
    <property type="protein sequence ID" value="AFL90092.1"/>
    <property type="molecule type" value="Genomic_DNA"/>
</dbReference>
<dbReference type="InterPro" id="IPR012495">
    <property type="entry name" value="TadE-like_dom"/>
</dbReference>
<evidence type="ECO:0000259" key="2">
    <source>
        <dbReference type="Pfam" id="PF07811"/>
    </source>
</evidence>
<dbReference type="Pfam" id="PF07811">
    <property type="entry name" value="TadE"/>
    <property type="match status" value="1"/>
</dbReference>
<feature type="transmembrane region" description="Helical" evidence="1">
    <location>
        <begin position="21"/>
        <end position="43"/>
    </location>
</feature>
<dbReference type="AlphaFoldDB" id="I3ZLH4"/>
<evidence type="ECO:0000313" key="4">
    <source>
        <dbReference type="Proteomes" id="UP000006056"/>
    </source>
</evidence>
<keyword evidence="4" id="KW-1185">Reference proteome</keyword>
<dbReference type="OrthoDB" id="121517at2"/>
<name>I3ZLH4_TERRK</name>
<proteinExistence type="predicted"/>
<feature type="domain" description="TadE-like" evidence="2">
    <location>
        <begin position="15"/>
        <end position="56"/>
    </location>
</feature>
<keyword evidence="1" id="KW-0472">Membrane</keyword>
<keyword evidence="1" id="KW-1133">Transmembrane helix</keyword>
<dbReference type="eggNOG" id="COG4961">
    <property type="taxonomic scope" value="Bacteria"/>
</dbReference>
<accession>I3ZLH4</accession>
<dbReference type="RefSeq" id="WP_014787352.1">
    <property type="nucleotide sequence ID" value="NC_018014.1"/>
</dbReference>
<evidence type="ECO:0000256" key="1">
    <source>
        <dbReference type="SAM" id="Phobius"/>
    </source>
</evidence>
<dbReference type="HOGENOM" id="CLU_1903755_0_0_0"/>
<dbReference type="Proteomes" id="UP000006056">
    <property type="component" value="Chromosome"/>
</dbReference>
<dbReference type="STRING" id="926566.Terro_3883"/>
<keyword evidence="1" id="KW-0812">Transmembrane</keyword>
<gene>
    <name evidence="3" type="ordered locus">Terro_3883</name>
</gene>
<organism evidence="3 4">
    <name type="scientific">Terriglobus roseus (strain DSM 18391 / NRRL B-41598 / KBS 63)</name>
    <dbReference type="NCBI Taxonomy" id="926566"/>
    <lineage>
        <taxon>Bacteria</taxon>
        <taxon>Pseudomonadati</taxon>
        <taxon>Acidobacteriota</taxon>
        <taxon>Terriglobia</taxon>
        <taxon>Terriglobales</taxon>
        <taxon>Acidobacteriaceae</taxon>
        <taxon>Terriglobus</taxon>
    </lineage>
</organism>
<dbReference type="KEGG" id="trs:Terro_3883"/>
<evidence type="ECO:0000313" key="3">
    <source>
        <dbReference type="EMBL" id="AFL90092.1"/>
    </source>
</evidence>